<proteinExistence type="predicted"/>
<protein>
    <recommendedName>
        <fullName evidence="5">TetR family transcriptional regulator</fullName>
    </recommendedName>
</protein>
<dbReference type="GeneID" id="44299080"/>
<dbReference type="Proteomes" id="UP000182227">
    <property type="component" value="Unassembled WGS sequence"/>
</dbReference>
<accession>A0A0U1E065</accession>
<evidence type="ECO:0000313" key="1">
    <source>
        <dbReference type="EMBL" id="CQD25029.1"/>
    </source>
</evidence>
<keyword evidence="4" id="KW-1185">Reference proteome</keyword>
<name>A0A0U1E065_9MYCO</name>
<dbReference type="RefSeq" id="WP_085142175.1">
    <property type="nucleotide sequence ID" value="NZ_LQOP01000029.1"/>
</dbReference>
<dbReference type="AlphaFoldDB" id="A0A0U1E065"/>
<evidence type="ECO:0000313" key="2">
    <source>
        <dbReference type="EMBL" id="ORV21637.1"/>
    </source>
</evidence>
<gene>
    <name evidence="2" type="ORF">AWB98_26615</name>
    <name evidence="1" type="ORF">BN970_06827</name>
</gene>
<dbReference type="EMBL" id="CTEF01000009">
    <property type="protein sequence ID" value="CQD25029.1"/>
    <property type="molecule type" value="Genomic_DNA"/>
</dbReference>
<reference evidence="2 4" key="2">
    <citation type="submission" date="2016-01" db="EMBL/GenBank/DDBJ databases">
        <title>The new phylogeny of the genus Mycobacterium.</title>
        <authorList>
            <person name="Tarcisio F."/>
            <person name="Conor M."/>
            <person name="Antonella G."/>
            <person name="Elisabetta G."/>
            <person name="Giulia F.S."/>
            <person name="Sara T."/>
            <person name="Anna F."/>
            <person name="Clotilde B."/>
            <person name="Roberto B."/>
            <person name="Veronica D.S."/>
            <person name="Fabio R."/>
            <person name="Monica P."/>
            <person name="Olivier J."/>
            <person name="Enrico T."/>
            <person name="Nicola S."/>
        </authorList>
    </citation>
    <scope>NUCLEOTIDE SEQUENCE [LARGE SCALE GENOMIC DNA]</scope>
    <source>
        <strain evidence="2 4">CCUG 50187</strain>
    </source>
</reference>
<dbReference type="Proteomes" id="UP000193811">
    <property type="component" value="Unassembled WGS sequence"/>
</dbReference>
<organism evidence="1 3">
    <name type="scientific">Mycolicibacterium conceptionense</name>
    <dbReference type="NCBI Taxonomy" id="451644"/>
    <lineage>
        <taxon>Bacteria</taxon>
        <taxon>Bacillati</taxon>
        <taxon>Actinomycetota</taxon>
        <taxon>Actinomycetes</taxon>
        <taxon>Mycobacteriales</taxon>
        <taxon>Mycobacteriaceae</taxon>
        <taxon>Mycolicibacterium</taxon>
    </lineage>
</organism>
<reference evidence="1 3" key="1">
    <citation type="submission" date="2015-03" db="EMBL/GenBank/DDBJ databases">
        <authorList>
            <person name="Murphy D."/>
        </authorList>
    </citation>
    <scope>NUCLEOTIDE SEQUENCE [LARGE SCALE GENOMIC DNA]</scope>
    <source>
        <strain evidence="1 3">D16</strain>
    </source>
</reference>
<dbReference type="EMBL" id="LQOP01000029">
    <property type="protein sequence ID" value="ORV21637.1"/>
    <property type="molecule type" value="Genomic_DNA"/>
</dbReference>
<sequence>MTDSSGAGAESFGPGLGGEADKALRALVDAVATTYLGQLADYPPDTVIAEQLCERADLVDVAEQTGCSTVGELSQYLLLMAVRPVAVSGLGDDALGKVTAMFSAVVAGMGDGHEFGDAARAAYESIVIAGAERELSGSG</sequence>
<evidence type="ECO:0000313" key="3">
    <source>
        <dbReference type="Proteomes" id="UP000182227"/>
    </source>
</evidence>
<evidence type="ECO:0008006" key="5">
    <source>
        <dbReference type="Google" id="ProtNLM"/>
    </source>
</evidence>
<evidence type="ECO:0000313" key="4">
    <source>
        <dbReference type="Proteomes" id="UP000193811"/>
    </source>
</evidence>